<dbReference type="RefSeq" id="XP_067802831.1">
    <property type="nucleotide sequence ID" value="XM_067947609.1"/>
</dbReference>
<dbReference type="KEGG" id="bdw:94336884"/>
<keyword evidence="2" id="KW-1185">Reference proteome</keyword>
<name>A0AAD9PJF1_9APIC</name>
<dbReference type="Proteomes" id="UP001214638">
    <property type="component" value="Unassembled WGS sequence"/>
</dbReference>
<organism evidence="1 2">
    <name type="scientific">Babesia duncani</name>
    <dbReference type="NCBI Taxonomy" id="323732"/>
    <lineage>
        <taxon>Eukaryota</taxon>
        <taxon>Sar</taxon>
        <taxon>Alveolata</taxon>
        <taxon>Apicomplexa</taxon>
        <taxon>Aconoidasida</taxon>
        <taxon>Piroplasmida</taxon>
        <taxon>Babesiidae</taxon>
        <taxon>Babesia</taxon>
    </lineage>
</organism>
<accession>A0AAD9PJF1</accession>
<proteinExistence type="predicted"/>
<comment type="caution">
    <text evidence="1">The sequence shown here is derived from an EMBL/GenBank/DDBJ whole genome shotgun (WGS) entry which is preliminary data.</text>
</comment>
<gene>
    <name evidence="1" type="ORF">BdWA1_002587</name>
</gene>
<evidence type="ECO:0000313" key="1">
    <source>
        <dbReference type="EMBL" id="KAK2195989.1"/>
    </source>
</evidence>
<evidence type="ECO:0000313" key="2">
    <source>
        <dbReference type="Proteomes" id="UP001214638"/>
    </source>
</evidence>
<dbReference type="GeneID" id="94336884"/>
<dbReference type="EMBL" id="JALLKP010000003">
    <property type="protein sequence ID" value="KAK2195989.1"/>
    <property type="molecule type" value="Genomic_DNA"/>
</dbReference>
<sequence length="87" mass="9764">MSVCSMIKKNTFTNVPYIVPATTTNHRSRGTVIVEKSENIPFVEVSGADGYYSDTHNNQTQAQEEALAMQLKINEQSQQDLNERVCL</sequence>
<protein>
    <submittedName>
        <fullName evidence="1">Uncharacterized protein</fullName>
    </submittedName>
</protein>
<reference evidence="1" key="1">
    <citation type="journal article" date="2023" name="Nat. Microbiol.">
        <title>Babesia duncani multi-omics identifies virulence factors and drug targets.</title>
        <authorList>
            <person name="Singh P."/>
            <person name="Lonardi S."/>
            <person name="Liang Q."/>
            <person name="Vydyam P."/>
            <person name="Khabirova E."/>
            <person name="Fang T."/>
            <person name="Gihaz S."/>
            <person name="Thekkiniath J."/>
            <person name="Munshi M."/>
            <person name="Abel S."/>
            <person name="Ciampossin L."/>
            <person name="Batugedara G."/>
            <person name="Gupta M."/>
            <person name="Lu X.M."/>
            <person name="Lenz T."/>
            <person name="Chakravarty S."/>
            <person name="Cornillot E."/>
            <person name="Hu Y."/>
            <person name="Ma W."/>
            <person name="Gonzalez L.M."/>
            <person name="Sanchez S."/>
            <person name="Estrada K."/>
            <person name="Sanchez-Flores A."/>
            <person name="Montero E."/>
            <person name="Harb O.S."/>
            <person name="Le Roch K.G."/>
            <person name="Mamoun C.B."/>
        </authorList>
    </citation>
    <scope>NUCLEOTIDE SEQUENCE</scope>
    <source>
        <strain evidence="1">WA1</strain>
    </source>
</reference>
<dbReference type="AlphaFoldDB" id="A0AAD9PJF1"/>
<dbReference type="Pfam" id="PF23496">
    <property type="entry name" value="Microp_apicomplexa_3"/>
    <property type="match status" value="1"/>
</dbReference>
<dbReference type="InterPro" id="IPR056318">
    <property type="entry name" value="Microp_apicomplexa_3"/>
</dbReference>